<dbReference type="InterPro" id="IPR050641">
    <property type="entry name" value="RIFMO-like"/>
</dbReference>
<gene>
    <name evidence="6" type="ORF">FEF34_15380</name>
</gene>
<comment type="caution">
    <text evidence="6">The sequence shown here is derived from an EMBL/GenBank/DDBJ whole genome shotgun (WGS) entry which is preliminary data.</text>
</comment>
<organism evidence="6 7">
    <name type="scientific">Streptomyces marianii</name>
    <dbReference type="NCBI Taxonomy" id="1817406"/>
    <lineage>
        <taxon>Bacteria</taxon>
        <taxon>Bacillati</taxon>
        <taxon>Actinomycetota</taxon>
        <taxon>Actinomycetes</taxon>
        <taxon>Kitasatosporales</taxon>
        <taxon>Streptomycetaceae</taxon>
        <taxon>Streptomyces</taxon>
    </lineage>
</organism>
<evidence type="ECO:0000313" key="7">
    <source>
        <dbReference type="Proteomes" id="UP000305921"/>
    </source>
</evidence>
<dbReference type="Pfam" id="PF01494">
    <property type="entry name" value="FAD_binding_3"/>
    <property type="match status" value="1"/>
</dbReference>
<evidence type="ECO:0000259" key="5">
    <source>
        <dbReference type="Pfam" id="PF01494"/>
    </source>
</evidence>
<evidence type="ECO:0000256" key="2">
    <source>
        <dbReference type="ARBA" id="ARBA00022630"/>
    </source>
</evidence>
<reference evidence="6 7" key="1">
    <citation type="submission" date="2019-05" db="EMBL/GenBank/DDBJ databases">
        <title>Streptomyces marianii sp. nov., a novel marine actinomycete from southern coast of India.</title>
        <authorList>
            <person name="Iniyan A.M."/>
            <person name="Wink J."/>
            <person name="Ramprasad E."/>
            <person name="Ramana C.V."/>
            <person name="Bunk B."/>
            <person name="Sproer C."/>
            <person name="Joseph F.-J.R.S."/>
            <person name="Vincent S.G.P."/>
        </authorList>
    </citation>
    <scope>NUCLEOTIDE SEQUENCE [LARGE SCALE GENOMIC DNA]</scope>
    <source>
        <strain evidence="6 7">ICN19</strain>
    </source>
</reference>
<evidence type="ECO:0000256" key="4">
    <source>
        <dbReference type="SAM" id="MobiDB-lite"/>
    </source>
</evidence>
<dbReference type="AlphaFoldDB" id="A0A5R9E665"/>
<keyword evidence="2" id="KW-0285">Flavoprotein</keyword>
<comment type="cofactor">
    <cofactor evidence="1">
        <name>FAD</name>
        <dbReference type="ChEBI" id="CHEBI:57692"/>
    </cofactor>
</comment>
<evidence type="ECO:0000256" key="3">
    <source>
        <dbReference type="ARBA" id="ARBA00022827"/>
    </source>
</evidence>
<dbReference type="InterPro" id="IPR002938">
    <property type="entry name" value="FAD-bd"/>
</dbReference>
<dbReference type="InterPro" id="IPR036188">
    <property type="entry name" value="FAD/NAD-bd_sf"/>
</dbReference>
<dbReference type="Gene3D" id="3.50.50.60">
    <property type="entry name" value="FAD/NAD(P)-binding domain"/>
    <property type="match status" value="1"/>
</dbReference>
<dbReference type="PRINTS" id="PR00420">
    <property type="entry name" value="RNGMNOXGNASE"/>
</dbReference>
<name>A0A5R9E665_9ACTN</name>
<dbReference type="EMBL" id="VAWE01000001">
    <property type="protein sequence ID" value="TLQ44322.1"/>
    <property type="molecule type" value="Genomic_DNA"/>
</dbReference>
<protein>
    <submittedName>
        <fullName evidence="6">FAD-binding protein</fullName>
    </submittedName>
</protein>
<evidence type="ECO:0000256" key="1">
    <source>
        <dbReference type="ARBA" id="ARBA00001974"/>
    </source>
</evidence>
<feature type="region of interest" description="Disordered" evidence="4">
    <location>
        <begin position="492"/>
        <end position="517"/>
    </location>
</feature>
<accession>A0A5R9E665</accession>
<dbReference type="SUPFAM" id="SSF51905">
    <property type="entry name" value="FAD/NAD(P)-binding domain"/>
    <property type="match status" value="1"/>
</dbReference>
<dbReference type="GO" id="GO:0071949">
    <property type="term" value="F:FAD binding"/>
    <property type="evidence" value="ECO:0007669"/>
    <property type="project" value="InterPro"/>
</dbReference>
<dbReference type="PANTHER" id="PTHR43004">
    <property type="entry name" value="TRK SYSTEM POTASSIUM UPTAKE PROTEIN"/>
    <property type="match status" value="1"/>
</dbReference>
<dbReference type="Gene3D" id="3.30.70.2450">
    <property type="match status" value="1"/>
</dbReference>
<dbReference type="Proteomes" id="UP000305921">
    <property type="component" value="Unassembled WGS sequence"/>
</dbReference>
<feature type="domain" description="FAD-binding" evidence="5">
    <location>
        <begin position="5"/>
        <end position="370"/>
    </location>
</feature>
<dbReference type="PANTHER" id="PTHR43004:SF19">
    <property type="entry name" value="BINDING MONOOXYGENASE, PUTATIVE (JCVI)-RELATED"/>
    <property type="match status" value="1"/>
</dbReference>
<evidence type="ECO:0000313" key="6">
    <source>
        <dbReference type="EMBL" id="TLQ44322.1"/>
    </source>
</evidence>
<dbReference type="RefSeq" id="WP_138053693.1">
    <property type="nucleotide sequence ID" value="NZ_VAWE01000001.1"/>
</dbReference>
<sequence length="593" mass="62483">MPVVDTDVLIVGAGPVGLTAAAELRRHGADCRIVDRLPARLPYAKAVGIQPRTLEIWDRMGMVRDALDAAVPMRGQLLYADGAEQGRIDFRLPPDVPYGFAALPQYETERVVEEHLARFGTRIERGTELVSFEQDTDGVLSRIVTVDGGEEEVRSRFLVGCDGAHSIVRKTLGLTFEGAAFPEEYMLADVEVDWSLPPGYGVRATHHGDDGSVDDLLVCIPLPGRGRYRVSTLVPPELSAARQPVGDADRGDGVAHGLETGQRVPGVEHIQAVLDRLSPEPTTASAMRWSSVFRISHRLVDKYANGRVFIAGDAAHIHPPTGAQGMNTGIQDACNLAWKLALTVRGAAHPRLLDSYDSERRPVGEEVVGRTVRHAAEGVQADPDDFTTVMLREAQLLVAYPDSPLVGPGTPGMQGPGPGDRAPDCGGLTGGVAAVPLRLYDLLRDRGHVLLLHADSAAALDVCGEIASGVRHLTDGHATALVLLAPGTGADGGTGTGADTGTSPVTGAEPGSVTAGTGAGDVAETVGYVTDADGRHLPAFLDSRGEFARGYRTAGSTAFLVRPDGYLGARLAPLAVPGTVAALSEQLARVFRL</sequence>
<keyword evidence="3" id="KW-0274">FAD</keyword>
<keyword evidence="7" id="KW-1185">Reference proteome</keyword>
<dbReference type="GO" id="GO:0016709">
    <property type="term" value="F:oxidoreductase activity, acting on paired donors, with incorporation or reduction of molecular oxygen, NAD(P)H as one donor, and incorporation of one atom of oxygen"/>
    <property type="evidence" value="ECO:0007669"/>
    <property type="project" value="UniProtKB-ARBA"/>
</dbReference>
<proteinExistence type="predicted"/>
<dbReference type="Gene3D" id="3.40.30.120">
    <property type="match status" value="1"/>
</dbReference>
<dbReference type="OrthoDB" id="8670884at2"/>